<dbReference type="Pfam" id="PF13186">
    <property type="entry name" value="SPASM"/>
    <property type="match status" value="1"/>
</dbReference>
<dbReference type="Gene3D" id="3.40.50.2000">
    <property type="entry name" value="Glycogen Phosphorylase B"/>
    <property type="match status" value="2"/>
</dbReference>
<comment type="cofactor">
    <cofactor evidence="1">
        <name>[4Fe-4S] cluster</name>
        <dbReference type="ChEBI" id="CHEBI:49883"/>
    </cofactor>
</comment>
<evidence type="ECO:0000313" key="9">
    <source>
        <dbReference type="Proteomes" id="UP000018731"/>
    </source>
</evidence>
<keyword evidence="9" id="KW-1185">Reference proteome</keyword>
<evidence type="ECO:0000256" key="5">
    <source>
        <dbReference type="ARBA" id="ARBA00023004"/>
    </source>
</evidence>
<dbReference type="GO" id="GO:0046872">
    <property type="term" value="F:metal ion binding"/>
    <property type="evidence" value="ECO:0007669"/>
    <property type="project" value="UniProtKB-KW"/>
</dbReference>
<comment type="caution">
    <text evidence="8">The sequence shown here is derived from an EMBL/GenBank/DDBJ whole genome shotgun (WGS) entry which is preliminary data.</text>
</comment>
<protein>
    <recommendedName>
        <fullName evidence="7">Radical SAM core domain-containing protein</fullName>
    </recommendedName>
</protein>
<dbReference type="eggNOG" id="COG0535">
    <property type="taxonomic scope" value="Bacteria"/>
</dbReference>
<dbReference type="InterPro" id="IPR050194">
    <property type="entry name" value="Glycosyltransferase_grp1"/>
</dbReference>
<reference evidence="8 9" key="1">
    <citation type="journal article" date="2014" name="Genome Announc.">
        <title>Draft genome sequences of six enterohepatic helicobacter species isolated from humans and one from rhesus macaques.</title>
        <authorList>
            <person name="Shen Z."/>
            <person name="Sheh A."/>
            <person name="Young S.K."/>
            <person name="Abouelliel A."/>
            <person name="Ward D.V."/>
            <person name="Earl A.M."/>
            <person name="Fox J.G."/>
        </authorList>
    </citation>
    <scope>NUCLEOTIDE SEQUENCE [LARGE SCALE GENOMIC DNA]</scope>
    <source>
        <strain evidence="8 9">MIT 99-5501</strain>
    </source>
</reference>
<dbReference type="InterPro" id="IPR028098">
    <property type="entry name" value="Glyco_trans_4-like_N"/>
</dbReference>
<dbReference type="STRING" id="1357400.HMPREF2086_00927"/>
<keyword evidence="2" id="KW-0004">4Fe-4S</keyword>
<dbReference type="SUPFAM" id="SSF102114">
    <property type="entry name" value="Radical SAM enzymes"/>
    <property type="match status" value="1"/>
</dbReference>
<dbReference type="AlphaFoldDB" id="V8C9T8"/>
<dbReference type="InterPro" id="IPR034391">
    <property type="entry name" value="AdoMet-like_SPASM_containing"/>
</dbReference>
<dbReference type="CDD" id="cd03823">
    <property type="entry name" value="GT4_ExpE7-like"/>
    <property type="match status" value="1"/>
</dbReference>
<dbReference type="SFLD" id="SFLDS00029">
    <property type="entry name" value="Radical_SAM"/>
    <property type="match status" value="1"/>
</dbReference>
<keyword evidence="4" id="KW-0479">Metal-binding</keyword>
<evidence type="ECO:0000256" key="1">
    <source>
        <dbReference type="ARBA" id="ARBA00001966"/>
    </source>
</evidence>
<accession>V8C9T8</accession>
<dbReference type="SUPFAM" id="SSF53756">
    <property type="entry name" value="UDP-Glycosyltransferase/glycogen phosphorylase"/>
    <property type="match status" value="1"/>
</dbReference>
<sequence>MANLKILKVIHGFPPDFMAGSEVYSATLVKELSLRGHNVFVFTRIENEFLKPYALYDEVIKYKKCNPIHIRRINKPKDYLYRDKFLDTNIEQAFLEYINEVKPDIVHFGHLSHLSINLISIAKSLGKKVVFTLHDFWLFCVKGQLINQDNEICLKPSVQNCQKCSPYKPEIKEVEQIFKAMDKVREQIDIFISPSHTVRDFFIQQGIPESKIIYQKYGFDKQAIKYKKRIFRKNSKIRFGFMGRIIPTKGISVLLNAFRDLPNDDLYIYGSVAKSQMRFLELQKNVKFMGSYDNSEVDKILDFIDILIVPSVWLENSPLVIQEAFLSGVIVITSNIGGMKELVGNNDGFLFEVGDSNDLVKVIKKIKQDCRILNKIKDNRDKVDSKQKDVNKIVSIYHSLIKGENISNLPTSLKRITIDTNPDTCNYQCKMCDTHSIYNAHFRKCRPDMPLDILNKTLNQSKSMGVSEIIPTTMGEPTLYKYFDRIVDFCLHNDIKLNLTTNGSQLFNKKYNQTYIQNRLLPALSDIKISFNSLDSAVNEEIMRNTNTKKILDKIQKLCYLRDTFYPKVSITLQMTFMKSNMESIKPLIKYAIKHKINRIKGHQLWITHKELENEAIYKDKKYIDLWNKLIMSLESYRKKIKLENFYLLESSGITKGECPFLGKELWINYKGDIAVCCAPDKERKKLGDFGNINQVNLSQVLNSAQYIELLQNYTHKEVCQKCLMRK</sequence>
<evidence type="ECO:0000256" key="3">
    <source>
        <dbReference type="ARBA" id="ARBA00022691"/>
    </source>
</evidence>
<dbReference type="Gene3D" id="3.20.20.70">
    <property type="entry name" value="Aldolase class I"/>
    <property type="match status" value="1"/>
</dbReference>
<evidence type="ECO:0000313" key="8">
    <source>
        <dbReference type="EMBL" id="ETD24178.1"/>
    </source>
</evidence>
<dbReference type="PATRIC" id="fig|1357400.3.peg.1275"/>
<dbReference type="InterPro" id="IPR058240">
    <property type="entry name" value="rSAM_sf"/>
</dbReference>
<dbReference type="OrthoDB" id="9772409at2"/>
<dbReference type="Pfam" id="PF04055">
    <property type="entry name" value="Radical_SAM"/>
    <property type="match status" value="1"/>
</dbReference>
<dbReference type="PROSITE" id="PS51918">
    <property type="entry name" value="RADICAL_SAM"/>
    <property type="match status" value="1"/>
</dbReference>
<dbReference type="PANTHER" id="PTHR45947:SF3">
    <property type="entry name" value="SULFOQUINOVOSYL TRANSFERASE SQD2"/>
    <property type="match status" value="1"/>
</dbReference>
<dbReference type="InterPro" id="IPR007197">
    <property type="entry name" value="rSAM"/>
</dbReference>
<keyword evidence="5" id="KW-0408">Iron</keyword>
<dbReference type="SFLD" id="SFLDG01387">
    <property type="entry name" value="BtrN-like_SPASM_domain_contain"/>
    <property type="match status" value="1"/>
</dbReference>
<proteinExistence type="predicted"/>
<dbReference type="RefSeq" id="WP_023927651.1">
    <property type="nucleotide sequence ID" value="NZ_KI669454.1"/>
</dbReference>
<keyword evidence="3" id="KW-0949">S-adenosyl-L-methionine</keyword>
<evidence type="ECO:0000259" key="7">
    <source>
        <dbReference type="PROSITE" id="PS51918"/>
    </source>
</evidence>
<dbReference type="Pfam" id="PF13439">
    <property type="entry name" value="Glyco_transf_4"/>
    <property type="match status" value="1"/>
</dbReference>
<keyword evidence="6" id="KW-0411">Iron-sulfur</keyword>
<evidence type="ECO:0000256" key="2">
    <source>
        <dbReference type="ARBA" id="ARBA00022485"/>
    </source>
</evidence>
<feature type="domain" description="Radical SAM core" evidence="7">
    <location>
        <begin position="410"/>
        <end position="640"/>
    </location>
</feature>
<evidence type="ECO:0000256" key="6">
    <source>
        <dbReference type="ARBA" id="ARBA00023014"/>
    </source>
</evidence>
<dbReference type="GO" id="GO:0016757">
    <property type="term" value="F:glycosyltransferase activity"/>
    <property type="evidence" value="ECO:0007669"/>
    <property type="project" value="InterPro"/>
</dbReference>
<name>V8C9T8_9HELI</name>
<dbReference type="InterPro" id="IPR001296">
    <property type="entry name" value="Glyco_trans_1"/>
</dbReference>
<dbReference type="eggNOG" id="COG0438">
    <property type="taxonomic scope" value="Bacteria"/>
</dbReference>
<dbReference type="CDD" id="cd21109">
    <property type="entry name" value="SPASM"/>
    <property type="match status" value="1"/>
</dbReference>
<dbReference type="GO" id="GO:0051536">
    <property type="term" value="F:iron-sulfur cluster binding"/>
    <property type="evidence" value="ECO:0007669"/>
    <property type="project" value="UniProtKB-KW"/>
</dbReference>
<organism evidence="8 9">
    <name type="scientific">Helicobacter macacae MIT 99-5501</name>
    <dbReference type="NCBI Taxonomy" id="1357400"/>
    <lineage>
        <taxon>Bacteria</taxon>
        <taxon>Pseudomonadati</taxon>
        <taxon>Campylobacterota</taxon>
        <taxon>Epsilonproteobacteria</taxon>
        <taxon>Campylobacterales</taxon>
        <taxon>Helicobacteraceae</taxon>
        <taxon>Helicobacter</taxon>
    </lineage>
</organism>
<evidence type="ECO:0000256" key="4">
    <source>
        <dbReference type="ARBA" id="ARBA00022723"/>
    </source>
</evidence>
<dbReference type="HOGENOM" id="CLU_361210_0_0_7"/>
<dbReference type="InterPro" id="IPR013785">
    <property type="entry name" value="Aldolase_TIM"/>
</dbReference>
<dbReference type="EMBL" id="AZJI01000004">
    <property type="protein sequence ID" value="ETD24178.1"/>
    <property type="molecule type" value="Genomic_DNA"/>
</dbReference>
<dbReference type="CDD" id="cd01335">
    <property type="entry name" value="Radical_SAM"/>
    <property type="match status" value="1"/>
</dbReference>
<dbReference type="Proteomes" id="UP000018731">
    <property type="component" value="Unassembled WGS sequence"/>
</dbReference>
<dbReference type="PANTHER" id="PTHR45947">
    <property type="entry name" value="SULFOQUINOVOSYL TRANSFERASE SQD2"/>
    <property type="match status" value="1"/>
</dbReference>
<gene>
    <name evidence="8" type="ORF">HMPREF2086_00927</name>
</gene>
<dbReference type="SFLD" id="SFLDG01067">
    <property type="entry name" value="SPASM/twitch_domain_containing"/>
    <property type="match status" value="1"/>
</dbReference>
<dbReference type="InterPro" id="IPR023885">
    <property type="entry name" value="4Fe4S-binding_SPASM_dom"/>
</dbReference>
<dbReference type="Pfam" id="PF00534">
    <property type="entry name" value="Glycos_transf_1"/>
    <property type="match status" value="1"/>
</dbReference>